<evidence type="ECO:0000256" key="4">
    <source>
        <dbReference type="ARBA" id="ARBA00022989"/>
    </source>
</evidence>
<feature type="compositionally biased region" description="Gly residues" evidence="7">
    <location>
        <begin position="3354"/>
        <end position="3372"/>
    </location>
</feature>
<feature type="region of interest" description="Disordered" evidence="7">
    <location>
        <begin position="564"/>
        <end position="684"/>
    </location>
</feature>
<feature type="region of interest" description="Disordered" evidence="7">
    <location>
        <begin position="2548"/>
        <end position="2570"/>
    </location>
</feature>
<evidence type="ECO:0000313" key="10">
    <source>
        <dbReference type="EMBL" id="GFR44526.1"/>
    </source>
</evidence>
<dbReference type="PROSITE" id="PS50042">
    <property type="entry name" value="CNMP_BINDING_3"/>
    <property type="match status" value="1"/>
</dbReference>
<proteinExistence type="predicted"/>
<name>A0AAD3HL21_9CHLO</name>
<feature type="compositionally biased region" description="Basic and acidic residues" evidence="7">
    <location>
        <begin position="120"/>
        <end position="134"/>
    </location>
</feature>
<comment type="caution">
    <text evidence="10">The sequence shown here is derived from an EMBL/GenBank/DDBJ whole genome shotgun (WGS) entry which is preliminary data.</text>
</comment>
<feature type="compositionally biased region" description="Acidic residues" evidence="7">
    <location>
        <begin position="2469"/>
        <end position="2493"/>
    </location>
</feature>
<evidence type="ECO:0000256" key="3">
    <source>
        <dbReference type="ARBA" id="ARBA00022692"/>
    </source>
</evidence>
<feature type="region of interest" description="Disordered" evidence="7">
    <location>
        <begin position="2930"/>
        <end position="2951"/>
    </location>
</feature>
<feature type="compositionally biased region" description="Low complexity" evidence="7">
    <location>
        <begin position="912"/>
        <end position="943"/>
    </location>
</feature>
<feature type="compositionally biased region" description="Polar residues" evidence="7">
    <location>
        <begin position="369"/>
        <end position="390"/>
    </location>
</feature>
<feature type="region of interest" description="Disordered" evidence="7">
    <location>
        <begin position="3270"/>
        <end position="3307"/>
    </location>
</feature>
<feature type="compositionally biased region" description="Acidic residues" evidence="7">
    <location>
        <begin position="1148"/>
        <end position="1171"/>
    </location>
</feature>
<feature type="compositionally biased region" description="Pro residues" evidence="7">
    <location>
        <begin position="453"/>
        <end position="475"/>
    </location>
</feature>
<feature type="compositionally biased region" description="Low complexity" evidence="7">
    <location>
        <begin position="564"/>
        <end position="573"/>
    </location>
</feature>
<reference evidence="10 11" key="1">
    <citation type="journal article" date="2021" name="Sci. Rep.">
        <title>Genome sequencing of the multicellular alga Astrephomene provides insights into convergent evolution of germ-soma differentiation.</title>
        <authorList>
            <person name="Yamashita S."/>
            <person name="Yamamoto K."/>
            <person name="Matsuzaki R."/>
            <person name="Suzuki S."/>
            <person name="Yamaguchi H."/>
            <person name="Hirooka S."/>
            <person name="Minakuchi Y."/>
            <person name="Miyagishima S."/>
            <person name="Kawachi M."/>
            <person name="Toyoda A."/>
            <person name="Nozaki H."/>
        </authorList>
    </citation>
    <scope>NUCLEOTIDE SEQUENCE [LARGE SCALE GENOMIC DNA]</scope>
    <source>
        <strain evidence="10 11">NIES-4017</strain>
    </source>
</reference>
<feature type="transmembrane region" description="Helical" evidence="8">
    <location>
        <begin position="2069"/>
        <end position="2093"/>
    </location>
</feature>
<feature type="compositionally biased region" description="Low complexity" evidence="7">
    <location>
        <begin position="865"/>
        <end position="881"/>
    </location>
</feature>
<feature type="compositionally biased region" description="Pro residues" evidence="7">
    <location>
        <begin position="528"/>
        <end position="540"/>
    </location>
</feature>
<feature type="transmembrane region" description="Helical" evidence="8">
    <location>
        <begin position="2150"/>
        <end position="2171"/>
    </location>
</feature>
<sequence length="3464" mass="347005">MDWKIAREQLLAELQAEKEGRQTSSSGVASQSTGGLPPAARSSQSGDGRQSDAAAPANKSPKRSTKGGQAASTGTSTPQEQSQPLGAGPSRSSPSSRPPRPAAAGVPVGVAVAQQQLEQLLRELPEGGPSRDPRSTNASSSGSGMYSPLPHAQRHGSATGMAALGPLQPQQPGASPPRAPVVVMGQDSTASLDALAALLDSASTMRGQTGTGTGTGGHTGTGSGSEPQLQPRRSRMGAQPSSSSSHAAAGGGLEVMTLRGETSPPLSWSQQQQGLGLGPGPQPSPRSKRASRSGAPPVGDGRGDGWTASGEGHIVGVRPRQPRPSLTDGYPSSQDLPLPPPLGLPPPLRSAMKRSSATGDGVVLGRSARVSNTGGTMSFLTDPATGSSAAQPLKSALKMSGAASGSDAPSTASAAAVASRTASRHTLHSSSRDPPAQQQRQYQPSQQLLSTPPASPPEPQPRASPSGTPPTPTPPTALRLSDNGLAAATAASPPHASLLHTVSASPRPSPHSPCVDNTTQQQNTSIPGSPPDALPAPRSPVPLTAAALALHTVRLNGGDAWEETAAAAAEAGGTMSAPQVEDAPGGMPSFSNDAAVLAPVAGSPASPGARRSHTAIDGGAGGGAAGGRYRPSVDIDGGRGSGGTRRRRPSSGSGGEGAAGAAGGRWSSSHHPIGSVRSSDTGDGVRIVANRRSNARRSSQLSDYGGGAHTTATVSAVAAAAASAGVERAPVSLIAGDGSVGAGGSSPPASGVVSSATTAGGTLQSQLQNLRQEYEHMYPPSPGSSSPKQGYEPTGLASPPLPGAPAPEPPPPPSASTSRPVTPTTSTRTSAIASAATATAAANASSPEQAHGSHHRVHQHRHRQSPPQQQQQQPSQASQRPSSREATGDAVEALPSPTSSVSSVVDMFPEETAAAAAAAAGTVAAVAPPSRRSSAGPAGSGSEDAGEGSGPQHAWGGVTMAAIPEHDTDADYLDGDMDLQPTRFSIELSTPQPPLPLPLLPTEEWSLQQSSAEASSPRDMLRAPPTTPAGVPVAEGSTADLEDDDEAEEDDEDGRVRREARGAYGANEDDDNDDADDGAGRPRGSEATHDAEDDDSVVSRVHAAAAAAPPPPPHGSAVKQRPHFGVRIAAASSASQGRYSTAAAAVSADEDEEDVHDDDGESDDGDIDDEPIGGGRQASRWSHLSQQVPTQGSGGGASHRGTETRSSGTRGVGFAAGVADGDDEEDSSPPHYTPPPPPPPSATTSGVRFPAELHEASETTSPPPPPAEPRRAVVVIAEPTGVSEAGPSSRDRTVSIGSTVTAQRRRATFADVQDNGDEKAEEDPEAHRRVYNPPKRSVYVPGRRGGGGGGGGSGIIDDDDDSRAQDSDDDAIPDDRRRTITARPYSAVRPYSAARPYSAVSRRHGTTGGGGGGGGGGNRRRRTHHGSDDDEDEDEDEEAAEAPLRTQRSGLPRNASLSSRAASRIMTSIRPEEEEEEDAGTVKQLQRATAVVGNAQGGRKVVMDVMVVRPAVRRPLHGEHRGTTVSGVVEDEDEEEEEYGHRSRARPTTARARPTTARPTTARPTTARPTTARPTTARPTTARPTTSRPTTAAPNRPSRPTTAAPNRPPRPTTAAPNRPSRPTTAAPSRGALRPTTAKPRPTTAARNRPTTAAPSRPTTASRRQASDHHSSSHSHHQPPRRRAADDEDEDELTGTRFEPSDRTEYVAGGAPEPRSAEGRSKTATGILPASGGAGGGGSGGVSFRAAASQMMSKLLTPGAGGADADNADGDADDGDGRVRRSSGSFTRAATTGLAGPRVRISTAETRPASASHGGRRDSVETDAGPSAPSRVSLAGVLRSSLAAAAGRAAAAGVRTSSTGDGVEDTADASNEADADGVAVGRKADVDAAAGDQQATEAAAKDAAAAAAGGSAAGGRGPTITMVREAQLQLERQRAVAGGAEDADAHGMRRRDAGADSYMLRIFGSAYTKVAGTGDEGVGGAMQVWLHPYSNMRMRLDMLWVGVAVLVATCMPLQVAFNTPNTALMYVALSLACSIAWTAHVVSNFLTGYDEDGVIVMDAVKVRNRYCRTFLVLDIAGALPYILIPVLACGTARAGLVDNGVAEGHCSVRSGLMLRLWSLLGLATLPRLFHYLNKWQDTWDVDIHMMRLVKLFGLAMIFTHLFACMSFFVQMIEEFPQDGWVALGGLDGKGAWITYNFALLRALQVVMGSNVDSVSSNSSVEVVFTICSYIVGVVFYTILVGIMSSIVLSLNRSGQMYVEKLQIWRDYCHYRRLPGELRRRVMAYINTAHSNKRVLDDSTMLMELSPGLRTDINLQLCAELVATVPVFLECSPIVVRAMVAKLQRETHVAGDFVFRVGDIADAVYFILKGTVSISDETGALLTRLAQGSHFGEFGILAYLDGQLGVRTAAARADECVELYKLHCEDFAALADYYPELVDFFRDVAVVRSAYNATLRANREMEEWSGSGSCEEYDDEYDEDEYDEYGDGDEYTDEDTASRAGSSHASTLFSSSSGDDDDYEDLLDVDIGDAATATAGEARRMAAARAARANSGGSAGSSGGLTSDNSGEVGAGGGGAPAVLVLAPKEGAEAGKEAAGGKAGEKEGTAAAPGGGAGASAAAAWMRAAGGVGSGGAAAGGGAGGGGGVRANRLRWAMEDDEDAKPAAAAAAATAGAAAAGAAAAGGSSSAAGSGSLTAQAAAVAASDGASAAADGGNSATAGGRRSVKFASPRSSGAATDVSGPPAADGGADSATATAAAGAAGAASGSPDGNGGAAAAASGPSAAASGAAAGVAAAATPSTQPLESVSSAPVPSTPAATADATPPPPPAPASAPATQPPSAANSGGGGGGGNSAFIAAVNAVTGHAAATPAAFTAAAAAAGSGPLSVLSAASLFLSAIQGGVSSARNMRNRVVPQDAALATAAAAAAAAAHASADGAESGGDEAVSQEVPITPTDGQAARLQALRASIPRRTSSLTLGPASPSRAAAGIPLPQMPAAPGALPGAVTPGRGASRLRNFSHTPSILSKATTPVSPPVDASAEFAGGALDPNAAAAAAGLDGSGGGAAGADVNATADLASSVPMLARMRKVSDVMTFLNAVSRSGGGGGVVGAGLNGLPGGTLTSPAAALTRSGGASVGSGGGGSSAPGSGGGAATAVNSPVVPRTVTTLELPPGPEEDTSPVPTPSPQRTHFAQQMSKQRSGGGTGGNSRTQSTDGRNFMLGGGGSSGGGSNGSAASSFAAIVSAAQAQAGGTAAPMSRSLGSGMSSLWHRLMQSKSNKDKDGDSSDVEGAGSGGGGGGGSGGGGGGRGSRDIRRRSVTTGAVRSGASFFATGNSNRIQDVEAGLANQQQQQQQPHHVHGGGGGGGGGGSGGGSGGTATTGRMGSVSAGGPVQSSRLASLTAGANMRGGREAREGPGGGGGGGGHHHYQHHHSRGGGGGGGGNALELLSGGAVYHGQHPLGPGIVNLGFG</sequence>
<dbReference type="PANTHER" id="PTHR45689">
    <property type="entry name" value="I[[H]] CHANNEL, ISOFORM E"/>
    <property type="match status" value="1"/>
</dbReference>
<feature type="compositionally biased region" description="Gly residues" evidence="7">
    <location>
        <begin position="1731"/>
        <end position="1740"/>
    </location>
</feature>
<dbReference type="Pfam" id="PF00520">
    <property type="entry name" value="Ion_trans"/>
    <property type="match status" value="1"/>
</dbReference>
<feature type="compositionally biased region" description="Basic residues" evidence="7">
    <location>
        <begin position="3418"/>
        <end position="3428"/>
    </location>
</feature>
<protein>
    <recommendedName>
        <fullName evidence="9">Cyclic nucleotide-binding domain-containing protein</fullName>
    </recommendedName>
</protein>
<feature type="region of interest" description="Disordered" evidence="7">
    <location>
        <begin position="734"/>
        <end position="1483"/>
    </location>
</feature>
<feature type="compositionally biased region" description="Acidic residues" evidence="7">
    <location>
        <begin position="1356"/>
        <end position="1372"/>
    </location>
</feature>
<feature type="compositionally biased region" description="Low complexity" evidence="7">
    <location>
        <begin position="783"/>
        <end position="798"/>
    </location>
</feature>
<organism evidence="10 11">
    <name type="scientific">Astrephomene gubernaculifera</name>
    <dbReference type="NCBI Taxonomy" id="47775"/>
    <lineage>
        <taxon>Eukaryota</taxon>
        <taxon>Viridiplantae</taxon>
        <taxon>Chlorophyta</taxon>
        <taxon>core chlorophytes</taxon>
        <taxon>Chlorophyceae</taxon>
        <taxon>CS clade</taxon>
        <taxon>Chlamydomonadales</taxon>
        <taxon>Astrephomenaceae</taxon>
        <taxon>Astrephomene</taxon>
    </lineage>
</organism>
<keyword evidence="3 8" id="KW-0812">Transmembrane</keyword>
<feature type="compositionally biased region" description="Low complexity" evidence="7">
    <location>
        <begin position="1612"/>
        <end position="1663"/>
    </location>
</feature>
<dbReference type="SUPFAM" id="SSF81324">
    <property type="entry name" value="Voltage-gated potassium channels"/>
    <property type="match status" value="1"/>
</dbReference>
<feature type="region of interest" description="Disordered" evidence="7">
    <location>
        <begin position="2758"/>
        <end position="2777"/>
    </location>
</feature>
<dbReference type="PANTHER" id="PTHR45689:SF5">
    <property type="entry name" value="I[[H]] CHANNEL, ISOFORM E"/>
    <property type="match status" value="1"/>
</dbReference>
<feature type="compositionally biased region" description="Low complexity" evidence="7">
    <location>
        <begin position="86"/>
        <end position="95"/>
    </location>
</feature>
<feature type="compositionally biased region" description="Polar residues" evidence="7">
    <location>
        <begin position="66"/>
        <end position="84"/>
    </location>
</feature>
<evidence type="ECO:0000256" key="8">
    <source>
        <dbReference type="SAM" id="Phobius"/>
    </source>
</evidence>
<evidence type="ECO:0000259" key="9">
    <source>
        <dbReference type="PROSITE" id="PS50042"/>
    </source>
</evidence>
<feature type="region of interest" description="Disordered" evidence="7">
    <location>
        <begin position="14"/>
        <end position="186"/>
    </location>
</feature>
<feature type="compositionally biased region" description="Low complexity" evidence="7">
    <location>
        <begin position="400"/>
        <end position="421"/>
    </location>
</feature>
<feature type="compositionally biased region" description="Gly residues" evidence="7">
    <location>
        <begin position="1406"/>
        <end position="1417"/>
    </location>
</feature>
<gene>
    <name evidence="10" type="ORF">Agub_g5795</name>
</gene>
<feature type="compositionally biased region" description="Basic residues" evidence="7">
    <location>
        <begin position="1671"/>
        <end position="1681"/>
    </location>
</feature>
<feature type="compositionally biased region" description="Gly residues" evidence="7">
    <location>
        <begin position="3129"/>
        <end position="3147"/>
    </location>
</feature>
<dbReference type="CDD" id="cd00038">
    <property type="entry name" value="CAP_ED"/>
    <property type="match status" value="1"/>
</dbReference>
<feature type="compositionally biased region" description="Acidic residues" evidence="7">
    <location>
        <begin position="1067"/>
        <end position="1077"/>
    </location>
</feature>
<feature type="transmembrane region" description="Helical" evidence="8">
    <location>
        <begin position="2113"/>
        <end position="2129"/>
    </location>
</feature>
<feature type="region of interest" description="Disordered" evidence="7">
    <location>
        <begin position="1516"/>
        <end position="1742"/>
    </location>
</feature>
<dbReference type="EMBL" id="BMAR01000008">
    <property type="protein sequence ID" value="GFR44526.1"/>
    <property type="molecule type" value="Genomic_DNA"/>
</dbReference>
<feature type="compositionally biased region" description="Acidic residues" evidence="7">
    <location>
        <begin position="1529"/>
        <end position="1538"/>
    </location>
</feature>
<feature type="compositionally biased region" description="Polar residues" evidence="7">
    <location>
        <begin position="515"/>
        <end position="527"/>
    </location>
</feature>
<feature type="compositionally biased region" description="Basic residues" evidence="7">
    <location>
        <begin position="852"/>
        <end position="864"/>
    </location>
</feature>
<feature type="compositionally biased region" description="Polar residues" evidence="7">
    <location>
        <begin position="22"/>
        <end position="34"/>
    </location>
</feature>
<feature type="region of interest" description="Disordered" evidence="7">
    <location>
        <begin position="1849"/>
        <end position="1875"/>
    </location>
</feature>
<feature type="compositionally biased region" description="Polar residues" evidence="7">
    <location>
        <begin position="757"/>
        <end position="771"/>
    </location>
</feature>
<feature type="domain" description="Cyclic nucleotide-binding" evidence="9">
    <location>
        <begin position="2325"/>
        <end position="2428"/>
    </location>
</feature>
<feature type="compositionally biased region" description="Low complexity" evidence="7">
    <location>
        <begin position="2798"/>
        <end position="2818"/>
    </location>
</feature>
<dbReference type="Gene3D" id="1.10.287.630">
    <property type="entry name" value="Helix hairpin bin"/>
    <property type="match status" value="1"/>
</dbReference>
<feature type="compositionally biased region" description="Gly residues" evidence="7">
    <location>
        <begin position="652"/>
        <end position="663"/>
    </location>
</feature>
<feature type="region of interest" description="Disordered" evidence="7">
    <location>
        <begin position="2798"/>
        <end position="2844"/>
    </location>
</feature>
<feature type="compositionally biased region" description="Polar residues" evidence="7">
    <location>
        <begin position="135"/>
        <end position="144"/>
    </location>
</feature>
<feature type="compositionally biased region" description="Low complexity" evidence="7">
    <location>
        <begin position="2500"/>
        <end position="2511"/>
    </location>
</feature>
<feature type="compositionally biased region" description="Low complexity" evidence="7">
    <location>
        <begin position="2737"/>
        <end position="2748"/>
    </location>
</feature>
<feature type="transmembrane region" description="Helical" evidence="8">
    <location>
        <begin position="1997"/>
        <end position="2016"/>
    </location>
</feature>
<evidence type="ECO:0000256" key="2">
    <source>
        <dbReference type="ARBA" id="ARBA00022448"/>
    </source>
</evidence>
<evidence type="ECO:0000256" key="6">
    <source>
        <dbReference type="ARBA" id="ARBA00023136"/>
    </source>
</evidence>
<dbReference type="SUPFAM" id="SSF51206">
    <property type="entry name" value="cAMP-binding domain-like"/>
    <property type="match status" value="1"/>
</dbReference>
<feature type="compositionally biased region" description="Low complexity" evidence="7">
    <location>
        <begin position="102"/>
        <end position="119"/>
    </location>
</feature>
<dbReference type="GO" id="GO:0003254">
    <property type="term" value="P:regulation of membrane depolarization"/>
    <property type="evidence" value="ECO:0007669"/>
    <property type="project" value="TreeGrafter"/>
</dbReference>
<dbReference type="Gene3D" id="1.10.287.70">
    <property type="match status" value="1"/>
</dbReference>
<feature type="compositionally biased region" description="Acidic residues" evidence="7">
    <location>
        <begin position="1861"/>
        <end position="1874"/>
    </location>
</feature>
<keyword evidence="5" id="KW-0406">Ion transport</keyword>
<feature type="region of interest" description="Disordered" evidence="7">
    <location>
        <begin position="2462"/>
        <end position="2513"/>
    </location>
</feature>
<evidence type="ECO:0000313" key="11">
    <source>
        <dbReference type="Proteomes" id="UP001054857"/>
    </source>
</evidence>
<feature type="compositionally biased region" description="Low complexity" evidence="7">
    <location>
        <begin position="594"/>
        <end position="609"/>
    </location>
</feature>
<feature type="compositionally biased region" description="Low complexity" evidence="7">
    <location>
        <begin position="2706"/>
        <end position="2718"/>
    </location>
</feature>
<feature type="compositionally biased region" description="Low complexity" evidence="7">
    <location>
        <begin position="237"/>
        <end position="248"/>
    </location>
</feature>
<feature type="transmembrane region" description="Helical" evidence="8">
    <location>
        <begin position="2191"/>
        <end position="2210"/>
    </location>
</feature>
<feature type="region of interest" description="Disordered" evidence="7">
    <location>
        <begin position="2706"/>
        <end position="2748"/>
    </location>
</feature>
<keyword evidence="4 8" id="KW-1133">Transmembrane helix</keyword>
<feature type="compositionally biased region" description="Low complexity" evidence="7">
    <location>
        <begin position="434"/>
        <end position="452"/>
    </location>
</feature>
<dbReference type="InterPro" id="IPR051413">
    <property type="entry name" value="K/Na_HCN_channel"/>
</dbReference>
<dbReference type="InterPro" id="IPR018488">
    <property type="entry name" value="cNMP-bd_CS"/>
</dbReference>
<feature type="region of interest" description="Disordered" evidence="7">
    <location>
        <begin position="203"/>
        <end position="540"/>
    </location>
</feature>
<feature type="region of interest" description="Disordered" evidence="7">
    <location>
        <begin position="3122"/>
        <end position="3229"/>
    </location>
</feature>
<comment type="subcellular location">
    <subcellularLocation>
        <location evidence="1">Membrane</location>
        <topology evidence="1">Multi-pass membrane protein</topology>
    </subcellularLocation>
</comment>
<feature type="compositionally biased region" description="Polar residues" evidence="7">
    <location>
        <begin position="1005"/>
        <end position="1014"/>
    </location>
</feature>
<feature type="compositionally biased region" description="Basic and acidic residues" evidence="7">
    <location>
        <begin position="1078"/>
        <end position="1090"/>
    </location>
</feature>
<accession>A0AAD3HL21</accession>
<feature type="compositionally biased region" description="Polar residues" evidence="7">
    <location>
        <begin position="1179"/>
        <end position="1191"/>
    </location>
</feature>
<keyword evidence="6 8" id="KW-0472">Membrane</keyword>
<feature type="compositionally biased region" description="Pro residues" evidence="7">
    <location>
        <begin position="337"/>
        <end position="348"/>
    </location>
</feature>
<dbReference type="InterPro" id="IPR018490">
    <property type="entry name" value="cNMP-bd_dom_sf"/>
</dbReference>
<feature type="compositionally biased region" description="Low complexity" evidence="7">
    <location>
        <begin position="263"/>
        <end position="274"/>
    </location>
</feature>
<feature type="compositionally biased region" description="Gly residues" evidence="7">
    <location>
        <begin position="3285"/>
        <end position="3302"/>
    </location>
</feature>
<feature type="compositionally biased region" description="Gly residues" evidence="7">
    <location>
        <begin position="3215"/>
        <end position="3226"/>
    </location>
</feature>
<feature type="transmembrane region" description="Helical" evidence="8">
    <location>
        <begin position="2222"/>
        <end position="2247"/>
    </location>
</feature>
<feature type="compositionally biased region" description="Pro residues" evidence="7">
    <location>
        <begin position="1231"/>
        <end position="1241"/>
    </location>
</feature>
<feature type="compositionally biased region" description="Low complexity" evidence="7">
    <location>
        <begin position="2828"/>
        <end position="2839"/>
    </location>
</feature>
<evidence type="ECO:0000256" key="1">
    <source>
        <dbReference type="ARBA" id="ARBA00004141"/>
    </source>
</evidence>
<dbReference type="SMART" id="SM00100">
    <property type="entry name" value="cNMP"/>
    <property type="match status" value="1"/>
</dbReference>
<dbReference type="InterPro" id="IPR000595">
    <property type="entry name" value="cNMP-bd_dom"/>
</dbReference>
<feature type="compositionally biased region" description="Gly residues" evidence="7">
    <location>
        <begin position="1343"/>
        <end position="1354"/>
    </location>
</feature>
<feature type="compositionally biased region" description="Gly residues" evidence="7">
    <location>
        <begin position="209"/>
        <end position="223"/>
    </location>
</feature>
<feature type="compositionally biased region" description="Low complexity" evidence="7">
    <location>
        <begin position="1453"/>
        <end position="1464"/>
    </location>
</feature>
<dbReference type="PROSITE" id="PS00889">
    <property type="entry name" value="CNMP_BINDING_2"/>
    <property type="match status" value="1"/>
</dbReference>
<dbReference type="GO" id="GO:0035725">
    <property type="term" value="P:sodium ion transmembrane transport"/>
    <property type="evidence" value="ECO:0007669"/>
    <property type="project" value="TreeGrafter"/>
</dbReference>
<dbReference type="Proteomes" id="UP001054857">
    <property type="component" value="Unassembled WGS sequence"/>
</dbReference>
<dbReference type="Pfam" id="PF00027">
    <property type="entry name" value="cNMP_binding"/>
    <property type="match status" value="1"/>
</dbReference>
<feature type="compositionally biased region" description="Low complexity" evidence="7">
    <location>
        <begin position="1546"/>
        <end position="1605"/>
    </location>
</feature>
<feature type="compositionally biased region" description="Low complexity" evidence="7">
    <location>
        <begin position="815"/>
        <end position="850"/>
    </location>
</feature>
<feature type="compositionally biased region" description="Low complexity" evidence="7">
    <location>
        <begin position="745"/>
        <end position="756"/>
    </location>
</feature>
<dbReference type="GO" id="GO:0098855">
    <property type="term" value="C:HCN channel complex"/>
    <property type="evidence" value="ECO:0007669"/>
    <property type="project" value="TreeGrafter"/>
</dbReference>
<dbReference type="InterPro" id="IPR005821">
    <property type="entry name" value="Ion_trans_dom"/>
</dbReference>
<feature type="compositionally biased region" description="Polar residues" evidence="7">
    <location>
        <begin position="3181"/>
        <end position="3192"/>
    </location>
</feature>
<evidence type="ECO:0000256" key="7">
    <source>
        <dbReference type="SAM" id="MobiDB-lite"/>
    </source>
</evidence>
<feature type="region of interest" description="Disordered" evidence="7">
    <location>
        <begin position="3339"/>
        <end position="3436"/>
    </location>
</feature>
<evidence type="ECO:0000256" key="5">
    <source>
        <dbReference type="ARBA" id="ARBA00023065"/>
    </source>
</evidence>
<keyword evidence="2" id="KW-0813">Transport</keyword>
<feature type="compositionally biased region" description="Low complexity" evidence="7">
    <location>
        <begin position="485"/>
        <end position="499"/>
    </location>
</feature>
<feature type="compositionally biased region" description="Pro residues" evidence="7">
    <location>
        <begin position="799"/>
        <end position="814"/>
    </location>
</feature>
<dbReference type="Gene3D" id="2.60.120.10">
    <property type="entry name" value="Jelly Rolls"/>
    <property type="match status" value="1"/>
</dbReference>
<dbReference type="GO" id="GO:0005249">
    <property type="term" value="F:voltage-gated potassium channel activity"/>
    <property type="evidence" value="ECO:0007669"/>
    <property type="project" value="TreeGrafter"/>
</dbReference>
<feature type="region of interest" description="Disordered" evidence="7">
    <location>
        <begin position="1755"/>
        <end position="1831"/>
    </location>
</feature>
<dbReference type="InterPro" id="IPR014710">
    <property type="entry name" value="RmlC-like_jellyroll"/>
</dbReference>
<feature type="region of interest" description="Disordered" evidence="7">
    <location>
        <begin position="2590"/>
        <end position="2611"/>
    </location>
</feature>
<keyword evidence="11" id="KW-1185">Reference proteome</keyword>
<feature type="compositionally biased region" description="Acidic residues" evidence="7">
    <location>
        <begin position="1040"/>
        <end position="1053"/>
    </location>
</feature>
<feature type="compositionally biased region" description="Acidic residues" evidence="7">
    <location>
        <begin position="1428"/>
        <end position="1440"/>
    </location>
</feature>